<accession>A0A2B4SF41</accession>
<organism evidence="2 3">
    <name type="scientific">Stylophora pistillata</name>
    <name type="common">Smooth cauliflower coral</name>
    <dbReference type="NCBI Taxonomy" id="50429"/>
    <lineage>
        <taxon>Eukaryota</taxon>
        <taxon>Metazoa</taxon>
        <taxon>Cnidaria</taxon>
        <taxon>Anthozoa</taxon>
        <taxon>Hexacorallia</taxon>
        <taxon>Scleractinia</taxon>
        <taxon>Astrocoeniina</taxon>
        <taxon>Pocilloporidae</taxon>
        <taxon>Stylophora</taxon>
    </lineage>
</organism>
<dbReference type="OrthoDB" id="10051210at2759"/>
<gene>
    <name evidence="2" type="ORF">AWC38_SpisGene5945</name>
</gene>
<reference evidence="3" key="1">
    <citation type="journal article" date="2017" name="bioRxiv">
        <title>Comparative analysis of the genomes of Stylophora pistillata and Acropora digitifera provides evidence for extensive differences between species of corals.</title>
        <authorList>
            <person name="Voolstra C.R."/>
            <person name="Li Y."/>
            <person name="Liew Y.J."/>
            <person name="Baumgarten S."/>
            <person name="Zoccola D."/>
            <person name="Flot J.-F."/>
            <person name="Tambutte S."/>
            <person name="Allemand D."/>
            <person name="Aranda M."/>
        </authorList>
    </citation>
    <scope>NUCLEOTIDE SEQUENCE [LARGE SCALE GENOMIC DNA]</scope>
</reference>
<feature type="coiled-coil region" evidence="1">
    <location>
        <begin position="254"/>
        <end position="283"/>
    </location>
</feature>
<proteinExistence type="predicted"/>
<keyword evidence="1" id="KW-0175">Coiled coil</keyword>
<evidence type="ECO:0000256" key="1">
    <source>
        <dbReference type="SAM" id="Coils"/>
    </source>
</evidence>
<dbReference type="Proteomes" id="UP000225706">
    <property type="component" value="Unassembled WGS sequence"/>
</dbReference>
<evidence type="ECO:0000313" key="2">
    <source>
        <dbReference type="EMBL" id="PFX29294.1"/>
    </source>
</evidence>
<name>A0A2B4SF41_STYPI</name>
<dbReference type="PANTHER" id="PTHR47331">
    <property type="entry name" value="PHD-TYPE DOMAIN-CONTAINING PROTEIN"/>
    <property type="match status" value="1"/>
</dbReference>
<comment type="caution">
    <text evidence="2">The sequence shown here is derived from an EMBL/GenBank/DDBJ whole genome shotgun (WGS) entry which is preliminary data.</text>
</comment>
<dbReference type="AlphaFoldDB" id="A0A2B4SF41"/>
<protein>
    <submittedName>
        <fullName evidence="2">Uncharacterized protein</fullName>
    </submittedName>
</protein>
<dbReference type="EMBL" id="LSMT01000068">
    <property type="protein sequence ID" value="PFX29294.1"/>
    <property type="molecule type" value="Genomic_DNA"/>
</dbReference>
<evidence type="ECO:0000313" key="3">
    <source>
        <dbReference type="Proteomes" id="UP000225706"/>
    </source>
</evidence>
<keyword evidence="3" id="KW-1185">Reference proteome</keyword>
<dbReference type="InterPro" id="IPR005312">
    <property type="entry name" value="DUF1759"/>
</dbReference>
<dbReference type="Pfam" id="PF03564">
    <property type="entry name" value="DUF1759"/>
    <property type="match status" value="1"/>
</dbReference>
<dbReference type="PANTHER" id="PTHR47331:SF5">
    <property type="entry name" value="RIBONUCLEASE H"/>
    <property type="match status" value="1"/>
</dbReference>
<sequence>MLKDASGFARELGIELELEHPEPVGRTEEGELVDKKKIGVFAMKAFNTKRRQGIEEQSWQGKLVANRWQDDQLDRSCFSLLCEWRTAPTYTIVALEELYQQLLPKKVYSTRKAKTSGDSDVRDHGLVNTVPPWYSLTQPKPIYEGEEVTAYWDVPVFADQTEVRANRIDGRIVDEARKTVTLLGMSCPWVDNRDHKDKEKISKYAPLRLELKGEYTGFNIIQYNIIIEVLGGYSKDLKKSVRELVGSERSTAVLVDAAAKAAKFQAEMEFLEKEKELRRLQIEKDLAIASAEESAIKRVLEQERLSGDKDLTSGEGVKQELKPDNSGVNTTLQQVVGLQAEQTEFSSLLINQQQINHLPVTEPPVLSGDYFEYPAFGTAFDSIISKSVPSNRDRLFFLNKYTKGKANDVVKGYIAINSDSAYEKARKKLDHRFGNPIHVAEAYKSSLRTWTKINDGDSGGIQDFADFLIRCEEAIAMKTIHAVYRGPQLDRNPPPRFVSSPIAFMCDIEAMFHQAKVNEEHRDLLRFFWWEDGELSEEAKEYRMTVHLFGATSSPGCANFALKSTANDFEEEFDATDADLVRNDFYVDVDFKSVPSVDDAVQLVTSAKQMYKRGCFRLHKFVSNNKEIFRKISESDRLDGVKELD</sequence>